<protein>
    <recommendedName>
        <fullName evidence="2">FecR protein domain-containing protein</fullName>
    </recommendedName>
</protein>
<dbReference type="Pfam" id="PF04773">
    <property type="entry name" value="FecR"/>
    <property type="match status" value="1"/>
</dbReference>
<evidence type="ECO:0000256" key="1">
    <source>
        <dbReference type="SAM" id="Coils"/>
    </source>
</evidence>
<gene>
    <name evidence="3" type="ORF">ENV60_01760</name>
</gene>
<dbReference type="Gene3D" id="2.60.120.1440">
    <property type="match status" value="1"/>
</dbReference>
<dbReference type="EMBL" id="DTGZ01000032">
    <property type="protein sequence ID" value="HGV97005.1"/>
    <property type="molecule type" value="Genomic_DNA"/>
</dbReference>
<feature type="coiled-coil region" evidence="1">
    <location>
        <begin position="198"/>
        <end position="225"/>
    </location>
</feature>
<dbReference type="PANTHER" id="PTHR38731">
    <property type="entry name" value="LIPL45-RELATED LIPOPROTEIN-RELATED"/>
    <property type="match status" value="1"/>
</dbReference>
<dbReference type="AlphaFoldDB" id="A0A7C4TFW8"/>
<organism evidence="3">
    <name type="scientific">candidate division WOR-3 bacterium</name>
    <dbReference type="NCBI Taxonomy" id="2052148"/>
    <lineage>
        <taxon>Bacteria</taxon>
        <taxon>Bacteria division WOR-3</taxon>
    </lineage>
</organism>
<feature type="domain" description="FecR protein" evidence="2">
    <location>
        <begin position="47"/>
        <end position="146"/>
    </location>
</feature>
<dbReference type="InterPro" id="IPR006860">
    <property type="entry name" value="FecR"/>
</dbReference>
<reference evidence="3" key="1">
    <citation type="journal article" date="2020" name="mSystems">
        <title>Genome- and Community-Level Interaction Insights into Carbon Utilization and Element Cycling Functions of Hydrothermarchaeota in Hydrothermal Sediment.</title>
        <authorList>
            <person name="Zhou Z."/>
            <person name="Liu Y."/>
            <person name="Xu W."/>
            <person name="Pan J."/>
            <person name="Luo Z.H."/>
            <person name="Li M."/>
        </authorList>
    </citation>
    <scope>NUCLEOTIDE SEQUENCE [LARGE SCALE GENOMIC DNA]</scope>
    <source>
        <strain evidence="3">SpSt-774</strain>
    </source>
</reference>
<dbReference type="PANTHER" id="PTHR38731:SF1">
    <property type="entry name" value="FECR PROTEIN DOMAIN-CONTAINING PROTEIN"/>
    <property type="match status" value="1"/>
</dbReference>
<proteinExistence type="predicted"/>
<sequence>MALILILSLITSEIPAKITYLSGNVIIERGGKKYSGVLNASLFVDDIITTYSESICEIQFSNYSLVRLEPNSSIRIERKEETPKRVFHRIFASLGDIITKVTKMNKGDEFEIRTDAAQAFIRGTVFKTSVEKDGTSSFAVFTGKIKVKSLMSGAKEILLDKNFKSKIARGELKPIVEKLPIEEIQKFAERYNDFLNRGRALDALREKAEKEIEKQKKKLLEEGKKKAKGCIFW</sequence>
<name>A0A7C4TFW8_UNCW3</name>
<accession>A0A7C4TFW8</accession>
<comment type="caution">
    <text evidence="3">The sequence shown here is derived from an EMBL/GenBank/DDBJ whole genome shotgun (WGS) entry which is preliminary data.</text>
</comment>
<evidence type="ECO:0000313" key="3">
    <source>
        <dbReference type="EMBL" id="HGV97005.1"/>
    </source>
</evidence>
<keyword evidence="1" id="KW-0175">Coiled coil</keyword>
<evidence type="ECO:0000259" key="2">
    <source>
        <dbReference type="Pfam" id="PF04773"/>
    </source>
</evidence>